<dbReference type="EMBL" id="FOLL01000013">
    <property type="protein sequence ID" value="SFC52631.1"/>
    <property type="molecule type" value="Genomic_DNA"/>
</dbReference>
<keyword evidence="2" id="KW-1185">Reference proteome</keyword>
<evidence type="ECO:0000313" key="2">
    <source>
        <dbReference type="Proteomes" id="UP000199577"/>
    </source>
</evidence>
<evidence type="ECO:0000313" key="1">
    <source>
        <dbReference type="EMBL" id="SFC52631.1"/>
    </source>
</evidence>
<dbReference type="STRING" id="623281.SAMN05421747_11385"/>
<sequence>MNYGTTRFITAIPMALAMILGNLDVYAQQESVVRRPGTSGRPLYNGILLPEVWPPENGDPYTSEPMPVPYLEHRPEVVPIDIGRQLFVDDFLIEQTDLDRVFHQAQKYAGNPVLPHVSLRHGGVFYDPVVRQFGMFYNDGGRGIGLAYSQDLKRWTPGANGNVVLPKGGANAFWLHTDGTAKRVFYAMRANRMDPRPKNDPDVPYINAIWQNTLRSSADGITWSEEIPLGRSNDYSSFFYNPFRGVWVYSLKHNVPRVGKEVYRSRYYAERADVSKVGGFDDAVFWVNADRLDKPHPEVGDTAQLYSLHGIAYESIILGAFQVHLGPANEICEETKEPKYTEYKLGYSRDGFHWHRPEREPFIRGTYRDGDWDKAFVNIPQGVCVVVGDSLWFPYGAYSGMDPDGKRGMYRGGSIGMAKLRRDGFASMEANGRGGTLLTRPVVFTGKHLFVNVDCPEGELRVEVLDQAGQVLKQFSAKTCRPIRMDRTLCSVAWESGADLSSLAGKPIRFRFHLTNGKLYAFWVSPDESGASYGYVGAGGPGFNGVIDDQGINAY</sequence>
<gene>
    <name evidence="1" type="ORF">SAMN05421747_11385</name>
</gene>
<dbReference type="AlphaFoldDB" id="A0A1I1JWK2"/>
<dbReference type="InterPro" id="IPR023296">
    <property type="entry name" value="Glyco_hydro_beta-prop_sf"/>
</dbReference>
<name>A0A1I1JWK2_9SPHI</name>
<dbReference type="SUPFAM" id="SSF75005">
    <property type="entry name" value="Arabinanase/levansucrase/invertase"/>
    <property type="match status" value="1"/>
</dbReference>
<proteinExistence type="predicted"/>
<accession>A0A1I1JWK2</accession>
<dbReference type="Proteomes" id="UP000199577">
    <property type="component" value="Unassembled WGS sequence"/>
</dbReference>
<dbReference type="RefSeq" id="WP_090974184.1">
    <property type="nucleotide sequence ID" value="NZ_FOLL01000013.1"/>
</dbReference>
<reference evidence="1 2" key="1">
    <citation type="submission" date="2016-10" db="EMBL/GenBank/DDBJ databases">
        <authorList>
            <person name="de Groot N.N."/>
        </authorList>
    </citation>
    <scope>NUCLEOTIDE SEQUENCE [LARGE SCALE GENOMIC DNA]</scope>
    <source>
        <strain evidence="1 2">DSM 22900</strain>
    </source>
</reference>
<dbReference type="OrthoDB" id="9799605at2"/>
<protein>
    <submittedName>
        <fullName evidence="1">Uncharacterized protein</fullName>
    </submittedName>
</protein>
<organism evidence="1 2">
    <name type="scientific">Parapedobacter composti</name>
    <dbReference type="NCBI Taxonomy" id="623281"/>
    <lineage>
        <taxon>Bacteria</taxon>
        <taxon>Pseudomonadati</taxon>
        <taxon>Bacteroidota</taxon>
        <taxon>Sphingobacteriia</taxon>
        <taxon>Sphingobacteriales</taxon>
        <taxon>Sphingobacteriaceae</taxon>
        <taxon>Parapedobacter</taxon>
    </lineage>
</organism>